<dbReference type="InterPro" id="IPR005148">
    <property type="entry name" value="Arg-tRNA-synth_N"/>
</dbReference>
<sequence length="549" mass="62771">MRFNLEEEIVLCLRHAASREVPSGAESILGEIYLDIPQIPAHGDLSSNLALRLSKAFKKNPRVIAESMKKAIEEEIKSLRIFPVIEKIQIDGPGFINFFIKNSYFYSEISEIIKKGNNYGKLDIGKGEKVQIEFVSANPTGPLSIAHARQAAVGDSLSRIMEFLGFKIAKEYYLNDEGNQINILGRSIELRMRELCDEQVEFPEDCYQGDYVKEIAEEIKNQKSKIKNISEYGVNSILKGIKKDLQDFNVEFDIWYSQGELEKSGKIEKAIEYLKKKGFIYEKDGAAWFKSSEFSDDKDRVIIKSDKSYTYLAPDIAYHRDKYQRGFKKIINIWGPDHHGYIPRIKAAVSALGHDSKSLSILIAQLVTLYRDGELIPMSTRKGSYVTLRQVIDEVGKDAARFFLVNRRLSSHLDFDLELAKKHSSENPVYYIQYAFARICSIMQKKDKNYASKTCSLSLLDKPEELFLMRKLVQFPHILKAAVAVLDPYPLVPYLLDLSAEFHKFYDKYKVLDEENLELSRARIDLINACKIVFKNGLSLLGLSAPEKM</sequence>
<dbReference type="Gene3D" id="3.40.50.620">
    <property type="entry name" value="HUPs"/>
    <property type="match status" value="1"/>
</dbReference>
<proteinExistence type="inferred from homology"/>
<dbReference type="InterPro" id="IPR035684">
    <property type="entry name" value="ArgRS_core"/>
</dbReference>
<dbReference type="FunFam" id="1.10.730.10:FF:000008">
    <property type="entry name" value="Arginine--tRNA ligase"/>
    <property type="match status" value="1"/>
</dbReference>
<keyword evidence="8 11" id="KW-0648">Protein biosynthesis</keyword>
<keyword evidence="9 11" id="KW-0030">Aminoacyl-tRNA synthetase</keyword>
<keyword evidence="7 11" id="KW-0067">ATP-binding</keyword>
<protein>
    <recommendedName>
        <fullName evidence="11">Arginine--tRNA ligase</fullName>
        <ecNumber evidence="11">6.1.1.19</ecNumber>
    </recommendedName>
    <alternativeName>
        <fullName evidence="11">Arginyl-tRNA synthetase</fullName>
        <shortName evidence="11">ArgRS</shortName>
    </alternativeName>
</protein>
<feature type="short sequence motif" description="'HIGH' region" evidence="11">
    <location>
        <begin position="137"/>
        <end position="147"/>
    </location>
</feature>
<evidence type="ECO:0000313" key="16">
    <source>
        <dbReference type="Proteomes" id="UP000229641"/>
    </source>
</evidence>
<dbReference type="InterPro" id="IPR009080">
    <property type="entry name" value="tRNAsynth_Ia_anticodon-bd"/>
</dbReference>
<dbReference type="Gene3D" id="3.30.1360.70">
    <property type="entry name" value="Arginyl tRNA synthetase N-terminal domain"/>
    <property type="match status" value="1"/>
</dbReference>
<keyword evidence="5 11" id="KW-0436">Ligase</keyword>
<evidence type="ECO:0000256" key="2">
    <source>
        <dbReference type="ARBA" id="ARBA00005594"/>
    </source>
</evidence>
<comment type="similarity">
    <text evidence="2 11 12">Belongs to the class-I aminoacyl-tRNA synthetase family.</text>
</comment>
<dbReference type="FunFam" id="3.40.50.620:FF:000062">
    <property type="entry name" value="Arginine--tRNA ligase"/>
    <property type="match status" value="1"/>
</dbReference>
<dbReference type="InterPro" id="IPR001278">
    <property type="entry name" value="Arg-tRNA-ligase"/>
</dbReference>
<comment type="catalytic activity">
    <reaction evidence="10 11">
        <text>tRNA(Arg) + L-arginine + ATP = L-arginyl-tRNA(Arg) + AMP + diphosphate</text>
        <dbReference type="Rhea" id="RHEA:20301"/>
        <dbReference type="Rhea" id="RHEA-COMP:9658"/>
        <dbReference type="Rhea" id="RHEA-COMP:9673"/>
        <dbReference type="ChEBI" id="CHEBI:30616"/>
        <dbReference type="ChEBI" id="CHEBI:32682"/>
        <dbReference type="ChEBI" id="CHEBI:33019"/>
        <dbReference type="ChEBI" id="CHEBI:78442"/>
        <dbReference type="ChEBI" id="CHEBI:78513"/>
        <dbReference type="ChEBI" id="CHEBI:456215"/>
        <dbReference type="EC" id="6.1.1.19"/>
    </reaction>
</comment>
<dbReference type="SUPFAM" id="SSF55190">
    <property type="entry name" value="Arginyl-tRNA synthetase (ArgRS), N-terminal 'additional' domain"/>
    <property type="match status" value="1"/>
</dbReference>
<dbReference type="NCBIfam" id="TIGR00456">
    <property type="entry name" value="argS"/>
    <property type="match status" value="1"/>
</dbReference>
<comment type="subcellular location">
    <subcellularLocation>
        <location evidence="1 11">Cytoplasm</location>
    </subcellularLocation>
</comment>
<organism evidence="15 16">
    <name type="scientific">Candidatus Ghiorseimicrobium undicola</name>
    <dbReference type="NCBI Taxonomy" id="1974746"/>
    <lineage>
        <taxon>Bacteria</taxon>
        <taxon>Pseudomonadati</taxon>
        <taxon>Candidatus Omnitrophota</taxon>
        <taxon>Candidatus Ghiorseimicrobium</taxon>
    </lineage>
</organism>
<dbReference type="EC" id="6.1.1.19" evidence="11"/>
<dbReference type="GO" id="GO:0004814">
    <property type="term" value="F:arginine-tRNA ligase activity"/>
    <property type="evidence" value="ECO:0007669"/>
    <property type="project" value="UniProtKB-UniRule"/>
</dbReference>
<dbReference type="HAMAP" id="MF_00123">
    <property type="entry name" value="Arg_tRNA_synth"/>
    <property type="match status" value="1"/>
</dbReference>
<evidence type="ECO:0000256" key="12">
    <source>
        <dbReference type="RuleBase" id="RU363038"/>
    </source>
</evidence>
<feature type="domain" description="Arginyl tRNA synthetase N-terminal" evidence="14">
    <location>
        <begin position="7"/>
        <end position="100"/>
    </location>
</feature>
<gene>
    <name evidence="11" type="primary">argS</name>
    <name evidence="15" type="ORF">COV72_06110</name>
</gene>
<evidence type="ECO:0000256" key="5">
    <source>
        <dbReference type="ARBA" id="ARBA00022598"/>
    </source>
</evidence>
<dbReference type="GO" id="GO:0006420">
    <property type="term" value="P:arginyl-tRNA aminoacylation"/>
    <property type="evidence" value="ECO:0007669"/>
    <property type="project" value="UniProtKB-UniRule"/>
</dbReference>
<comment type="caution">
    <text evidence="15">The sequence shown here is derived from an EMBL/GenBank/DDBJ whole genome shotgun (WGS) entry which is preliminary data.</text>
</comment>
<evidence type="ECO:0000256" key="9">
    <source>
        <dbReference type="ARBA" id="ARBA00023146"/>
    </source>
</evidence>
<dbReference type="Proteomes" id="UP000229641">
    <property type="component" value="Unassembled WGS sequence"/>
</dbReference>
<dbReference type="InterPro" id="IPR008909">
    <property type="entry name" value="DALR_anticod-bd"/>
</dbReference>
<evidence type="ECO:0000313" key="15">
    <source>
        <dbReference type="EMBL" id="PIQ88847.1"/>
    </source>
</evidence>
<dbReference type="Pfam" id="PF03485">
    <property type="entry name" value="Arg_tRNA_synt_N"/>
    <property type="match status" value="1"/>
</dbReference>
<dbReference type="CDD" id="cd00671">
    <property type="entry name" value="ArgRS_core"/>
    <property type="match status" value="1"/>
</dbReference>
<dbReference type="PRINTS" id="PR01038">
    <property type="entry name" value="TRNASYNTHARG"/>
</dbReference>
<dbReference type="AlphaFoldDB" id="A0A2H0LWV2"/>
<dbReference type="SMART" id="SM00836">
    <property type="entry name" value="DALR_1"/>
    <property type="match status" value="1"/>
</dbReference>
<evidence type="ECO:0000256" key="7">
    <source>
        <dbReference type="ARBA" id="ARBA00022840"/>
    </source>
</evidence>
<evidence type="ECO:0000256" key="8">
    <source>
        <dbReference type="ARBA" id="ARBA00022917"/>
    </source>
</evidence>
<comment type="subunit">
    <text evidence="3 11">Monomer.</text>
</comment>
<dbReference type="SUPFAM" id="SSF47323">
    <property type="entry name" value="Anticodon-binding domain of a subclass of class I aminoacyl-tRNA synthetases"/>
    <property type="match status" value="1"/>
</dbReference>
<dbReference type="SUPFAM" id="SSF52374">
    <property type="entry name" value="Nucleotidylyl transferase"/>
    <property type="match status" value="1"/>
</dbReference>
<evidence type="ECO:0000259" key="13">
    <source>
        <dbReference type="SMART" id="SM00836"/>
    </source>
</evidence>
<evidence type="ECO:0000259" key="14">
    <source>
        <dbReference type="SMART" id="SM01016"/>
    </source>
</evidence>
<dbReference type="GO" id="GO:0005524">
    <property type="term" value="F:ATP binding"/>
    <property type="evidence" value="ECO:0007669"/>
    <property type="project" value="UniProtKB-UniRule"/>
</dbReference>
<keyword evidence="6 11" id="KW-0547">Nucleotide-binding</keyword>
<dbReference type="GO" id="GO:0005737">
    <property type="term" value="C:cytoplasm"/>
    <property type="evidence" value="ECO:0007669"/>
    <property type="project" value="UniProtKB-SubCell"/>
</dbReference>
<evidence type="ECO:0000256" key="11">
    <source>
        <dbReference type="HAMAP-Rule" id="MF_00123"/>
    </source>
</evidence>
<dbReference type="Pfam" id="PF05746">
    <property type="entry name" value="DALR_1"/>
    <property type="match status" value="1"/>
</dbReference>
<dbReference type="PANTHER" id="PTHR11956">
    <property type="entry name" value="ARGINYL-TRNA SYNTHETASE"/>
    <property type="match status" value="1"/>
</dbReference>
<evidence type="ECO:0000256" key="10">
    <source>
        <dbReference type="ARBA" id="ARBA00049339"/>
    </source>
</evidence>
<dbReference type="Gene3D" id="1.10.730.10">
    <property type="entry name" value="Isoleucyl-tRNA Synthetase, Domain 1"/>
    <property type="match status" value="1"/>
</dbReference>
<evidence type="ECO:0000256" key="6">
    <source>
        <dbReference type="ARBA" id="ARBA00022741"/>
    </source>
</evidence>
<dbReference type="InterPro" id="IPR014729">
    <property type="entry name" value="Rossmann-like_a/b/a_fold"/>
</dbReference>
<dbReference type="InterPro" id="IPR036695">
    <property type="entry name" value="Arg-tRNA-synth_N_sf"/>
</dbReference>
<dbReference type="PANTHER" id="PTHR11956:SF5">
    <property type="entry name" value="ARGININE--TRNA LIGASE, CYTOPLASMIC"/>
    <property type="match status" value="1"/>
</dbReference>
<evidence type="ECO:0000256" key="4">
    <source>
        <dbReference type="ARBA" id="ARBA00022490"/>
    </source>
</evidence>
<reference evidence="15 16" key="1">
    <citation type="submission" date="2017-09" db="EMBL/GenBank/DDBJ databases">
        <title>Depth-based differentiation of microbial function through sediment-hosted aquifers and enrichment of novel symbionts in the deep terrestrial subsurface.</title>
        <authorList>
            <person name="Probst A.J."/>
            <person name="Ladd B."/>
            <person name="Jarett J.K."/>
            <person name="Geller-Mcgrath D.E."/>
            <person name="Sieber C.M."/>
            <person name="Emerson J.B."/>
            <person name="Anantharaman K."/>
            <person name="Thomas B.C."/>
            <person name="Malmstrom R."/>
            <person name="Stieglmeier M."/>
            <person name="Klingl A."/>
            <person name="Woyke T."/>
            <person name="Ryan C.M."/>
            <person name="Banfield J.F."/>
        </authorList>
    </citation>
    <scope>NUCLEOTIDE SEQUENCE [LARGE SCALE GENOMIC DNA]</scope>
    <source>
        <strain evidence="15">CG11_big_fil_rev_8_21_14_0_20_42_13</strain>
    </source>
</reference>
<evidence type="ECO:0000256" key="1">
    <source>
        <dbReference type="ARBA" id="ARBA00004496"/>
    </source>
</evidence>
<dbReference type="EMBL" id="PCWA01000084">
    <property type="protein sequence ID" value="PIQ88847.1"/>
    <property type="molecule type" value="Genomic_DNA"/>
</dbReference>
<dbReference type="Pfam" id="PF00750">
    <property type="entry name" value="tRNA-synt_1d"/>
    <property type="match status" value="1"/>
</dbReference>
<keyword evidence="4 11" id="KW-0963">Cytoplasm</keyword>
<evidence type="ECO:0000256" key="3">
    <source>
        <dbReference type="ARBA" id="ARBA00011245"/>
    </source>
</evidence>
<name>A0A2H0LWV2_9BACT</name>
<feature type="domain" description="DALR anticodon binding" evidence="13">
    <location>
        <begin position="432"/>
        <end position="549"/>
    </location>
</feature>
<dbReference type="SMART" id="SM01016">
    <property type="entry name" value="Arg_tRNA_synt_N"/>
    <property type="match status" value="1"/>
</dbReference>
<accession>A0A2H0LWV2</accession>